<name>A0A016QLU4_9DEIO</name>
<dbReference type="eggNOG" id="COG3299">
    <property type="taxonomic scope" value="Bacteria"/>
</dbReference>
<proteinExistence type="predicted"/>
<accession>A0A016QLU4</accession>
<dbReference type="Proteomes" id="UP000020492">
    <property type="component" value="Unassembled WGS sequence"/>
</dbReference>
<keyword evidence="2" id="KW-1185">Reference proteome</keyword>
<dbReference type="AlphaFoldDB" id="A0A016QLU4"/>
<dbReference type="STRING" id="1476583.DEIPH_ctg059orf0011"/>
<protein>
    <recommendedName>
        <fullName evidence="3">Baseplate protein J-like domain-containing protein</fullName>
    </recommendedName>
</protein>
<dbReference type="EMBL" id="JHAC01000057">
    <property type="protein sequence ID" value="EYB66961.1"/>
    <property type="molecule type" value="Genomic_DNA"/>
</dbReference>
<organism evidence="1 2">
    <name type="scientific">Deinococcus phoenicis</name>
    <dbReference type="NCBI Taxonomy" id="1476583"/>
    <lineage>
        <taxon>Bacteria</taxon>
        <taxon>Thermotogati</taxon>
        <taxon>Deinococcota</taxon>
        <taxon>Deinococci</taxon>
        <taxon>Deinococcales</taxon>
        <taxon>Deinococcaceae</taxon>
        <taxon>Deinococcus</taxon>
    </lineage>
</organism>
<comment type="caution">
    <text evidence="1">The sequence shown here is derived from an EMBL/GenBank/DDBJ whole genome shotgun (WGS) entry which is preliminary data.</text>
</comment>
<evidence type="ECO:0008006" key="3">
    <source>
        <dbReference type="Google" id="ProtNLM"/>
    </source>
</evidence>
<reference evidence="1 2" key="1">
    <citation type="submission" date="2014-03" db="EMBL/GenBank/DDBJ databases">
        <title>Draft genome sequence of Deinococcus phoenicis 1P10ME.</title>
        <authorList>
            <person name="Stepanov V.G."/>
            <person name="Vaishampayan P."/>
            <person name="Venkateswaran K."/>
            <person name="Fox G.E."/>
        </authorList>
    </citation>
    <scope>NUCLEOTIDE SEQUENCE [LARGE SCALE GENOMIC DNA]</scope>
    <source>
        <strain evidence="1 2">1P10ME</strain>
    </source>
</reference>
<dbReference type="PATRIC" id="fig|1476583.3.peg.3015"/>
<sequence length="169" mass="18385">MQPGQVSMVILPLIAVPPGRIAPDQLTLSAELRASVQAHLDERRLVGTTLEVRAPQLFWVSVSALIRVPPGSSRGLKADVRRAAEALLYRYLNPHTGGSAGTGWPFGRTLHLSELYSLLRTVPGGDFVEDVQVFLTEPGQQDLRQPVSTQLLLPPQGVVVSDLHTVRVE</sequence>
<evidence type="ECO:0000313" key="1">
    <source>
        <dbReference type="EMBL" id="EYB66961.1"/>
    </source>
</evidence>
<gene>
    <name evidence="1" type="ORF">DEIPH_ctg059orf0011</name>
</gene>
<evidence type="ECO:0000313" key="2">
    <source>
        <dbReference type="Proteomes" id="UP000020492"/>
    </source>
</evidence>